<dbReference type="Gene3D" id="3.40.50.300">
    <property type="entry name" value="P-loop containing nucleotide triphosphate hydrolases"/>
    <property type="match status" value="1"/>
</dbReference>
<evidence type="ECO:0000256" key="1">
    <source>
        <dbReference type="ARBA" id="ARBA00004141"/>
    </source>
</evidence>
<dbReference type="GO" id="GO:0016887">
    <property type="term" value="F:ATP hydrolysis activity"/>
    <property type="evidence" value="ECO:0007669"/>
    <property type="project" value="InterPro"/>
</dbReference>
<evidence type="ECO:0000259" key="9">
    <source>
        <dbReference type="PROSITE" id="PS50893"/>
    </source>
</evidence>
<feature type="transmembrane region" description="Helical" evidence="8">
    <location>
        <begin position="256"/>
        <end position="278"/>
    </location>
</feature>
<evidence type="ECO:0000256" key="2">
    <source>
        <dbReference type="ARBA" id="ARBA00022692"/>
    </source>
</evidence>
<dbReference type="PROSITE" id="PS50929">
    <property type="entry name" value="ABC_TM1F"/>
    <property type="match status" value="1"/>
</dbReference>
<dbReference type="OrthoDB" id="6500128at2759"/>
<dbReference type="SMART" id="SM00382">
    <property type="entry name" value="AAA"/>
    <property type="match status" value="1"/>
</dbReference>
<comment type="similarity">
    <text evidence="7">Belongs to the ABC transporter superfamily. ABCB family. Heavy Metal importer (TC 3.A.1.210) subfamily.</text>
</comment>
<feature type="transmembrane region" description="Helical" evidence="8">
    <location>
        <begin position="140"/>
        <end position="162"/>
    </location>
</feature>
<evidence type="ECO:0000256" key="6">
    <source>
        <dbReference type="ARBA" id="ARBA00023136"/>
    </source>
</evidence>
<feature type="transmembrane region" description="Helical" evidence="8">
    <location>
        <begin position="168"/>
        <end position="189"/>
    </location>
</feature>
<dbReference type="HOGENOM" id="CLU_000604_84_1_1"/>
<dbReference type="EMBL" id="KE647169">
    <property type="protein sequence ID" value="EQB61149.1"/>
    <property type="molecule type" value="Genomic_DNA"/>
</dbReference>
<evidence type="ECO:0000256" key="8">
    <source>
        <dbReference type="SAM" id="Phobius"/>
    </source>
</evidence>
<evidence type="ECO:0000313" key="11">
    <source>
        <dbReference type="EMBL" id="EQB61149.1"/>
    </source>
</evidence>
<dbReference type="InterPro" id="IPR003593">
    <property type="entry name" value="AAA+_ATPase"/>
</dbReference>
<name>T0L9H1_9MICR</name>
<dbReference type="GO" id="GO:0140359">
    <property type="term" value="F:ABC-type transporter activity"/>
    <property type="evidence" value="ECO:0007669"/>
    <property type="project" value="InterPro"/>
</dbReference>
<dbReference type="GO" id="GO:0005524">
    <property type="term" value="F:ATP binding"/>
    <property type="evidence" value="ECO:0007669"/>
    <property type="project" value="UniProtKB-KW"/>
</dbReference>
<organism evidence="11 12">
    <name type="scientific">Vairimorpha apis BRL 01</name>
    <dbReference type="NCBI Taxonomy" id="1037528"/>
    <lineage>
        <taxon>Eukaryota</taxon>
        <taxon>Fungi</taxon>
        <taxon>Fungi incertae sedis</taxon>
        <taxon>Microsporidia</taxon>
        <taxon>Nosematidae</taxon>
        <taxon>Vairimorpha</taxon>
    </lineage>
</organism>
<evidence type="ECO:0000259" key="10">
    <source>
        <dbReference type="PROSITE" id="PS50929"/>
    </source>
</evidence>
<dbReference type="SUPFAM" id="SSF90123">
    <property type="entry name" value="ABC transporter transmembrane region"/>
    <property type="match status" value="1"/>
</dbReference>
<feature type="domain" description="ABC transporter" evidence="9">
    <location>
        <begin position="343"/>
        <end position="569"/>
    </location>
</feature>
<dbReference type="InterPro" id="IPR003439">
    <property type="entry name" value="ABC_transporter-like_ATP-bd"/>
</dbReference>
<evidence type="ECO:0000313" key="12">
    <source>
        <dbReference type="Proteomes" id="UP000053780"/>
    </source>
</evidence>
<dbReference type="PANTHER" id="PTHR24221">
    <property type="entry name" value="ATP-BINDING CASSETTE SUB-FAMILY B"/>
    <property type="match status" value="1"/>
</dbReference>
<dbReference type="VEuPathDB" id="MicrosporidiaDB:NAPIS_ORF01286"/>
<feature type="transmembrane region" description="Helical" evidence="8">
    <location>
        <begin position="31"/>
        <end position="50"/>
    </location>
</feature>
<sequence>MLKETSSKNDLYILKEILYEYVFSKSYVRTFSMYILFATFASTCFDIHVGQVTKNLTEKITNSKDIGTSLLLYSIITIISISLIELNNLMFTSPVQHVYRLTARNSFKNFLHMDITQYSKIGCGEIQVIIDRESKAISELIEVIMLKIIPIVFLLTLAFASILVNIGIFNLIIIFLSLFIYIVSTIKIVHWRTKIRHDYNKSQQKCSNMLHDSLINHETILACKTEEQESLKYKEYVTIVEHECNRLWRSLSILFLVNKLIFAAQYFFVIIFGGYGIFTPKLTAKDITYYLSINKSLYQSLGNLGFFYSRYTQAVMNVRTSLKLETTSEEFNVIDRHYLQKDISLIDVSYILNSKIILQNINFVIKKGEKVAIIGRNGVGKSSLINILMNFVPFQGSVLFDGCFVKNISNSSFRKLISYVPQSSFLFNESVNYNLSYNNTNIKHDKIVEIAKQANIDNSINRLEKKYDTNVGDKGKKLSGGERQKVLLLRAFLKKSSIYIFDEPTSALDQSAEFDILKFILTTNKDATIIIVLHNLDLLHLFDKILHIKDKNVEVVSNNDIKSNKISVL</sequence>
<gene>
    <name evidence="11" type="ORF">NAPIS_ORF01286</name>
</gene>
<evidence type="ECO:0000256" key="5">
    <source>
        <dbReference type="ARBA" id="ARBA00022989"/>
    </source>
</evidence>
<protein>
    <submittedName>
        <fullName evidence="11">Atp-binding cassette sub-family b member mitochondrial-like protein</fullName>
    </submittedName>
</protein>
<accession>T0L9H1</accession>
<dbReference type="PROSITE" id="PS00211">
    <property type="entry name" value="ABC_TRANSPORTER_1"/>
    <property type="match status" value="1"/>
</dbReference>
<feature type="transmembrane region" description="Helical" evidence="8">
    <location>
        <begin position="70"/>
        <end position="91"/>
    </location>
</feature>
<dbReference type="InterPro" id="IPR027417">
    <property type="entry name" value="P-loop_NTPase"/>
</dbReference>
<evidence type="ECO:0000256" key="7">
    <source>
        <dbReference type="ARBA" id="ARBA00024363"/>
    </source>
</evidence>
<dbReference type="SUPFAM" id="SSF52540">
    <property type="entry name" value="P-loop containing nucleoside triphosphate hydrolases"/>
    <property type="match status" value="1"/>
</dbReference>
<dbReference type="PROSITE" id="PS50893">
    <property type="entry name" value="ABC_TRANSPORTER_2"/>
    <property type="match status" value="1"/>
</dbReference>
<dbReference type="InterPro" id="IPR039421">
    <property type="entry name" value="Type_1_exporter"/>
</dbReference>
<dbReference type="PANTHER" id="PTHR24221:SF654">
    <property type="entry name" value="ATP-BINDING CASSETTE SUB-FAMILY B MEMBER 6"/>
    <property type="match status" value="1"/>
</dbReference>
<keyword evidence="6 8" id="KW-0472">Membrane</keyword>
<keyword evidence="2 8" id="KW-0812">Transmembrane</keyword>
<comment type="subcellular location">
    <subcellularLocation>
        <location evidence="1">Membrane</location>
        <topology evidence="1">Multi-pass membrane protein</topology>
    </subcellularLocation>
</comment>
<keyword evidence="4 11" id="KW-0067">ATP-binding</keyword>
<dbReference type="InterPro" id="IPR036640">
    <property type="entry name" value="ABC1_TM_sf"/>
</dbReference>
<dbReference type="Pfam" id="PF00664">
    <property type="entry name" value="ABC_membrane"/>
    <property type="match status" value="1"/>
</dbReference>
<dbReference type="Pfam" id="PF00005">
    <property type="entry name" value="ABC_tran"/>
    <property type="match status" value="1"/>
</dbReference>
<keyword evidence="3" id="KW-0547">Nucleotide-binding</keyword>
<dbReference type="AlphaFoldDB" id="T0L9H1"/>
<keyword evidence="5 8" id="KW-1133">Transmembrane helix</keyword>
<feature type="domain" description="ABC transmembrane type-1" evidence="10">
    <location>
        <begin position="35"/>
        <end position="313"/>
    </location>
</feature>
<evidence type="ECO:0000256" key="3">
    <source>
        <dbReference type="ARBA" id="ARBA00022741"/>
    </source>
</evidence>
<proteinExistence type="inferred from homology"/>
<dbReference type="InterPro" id="IPR011527">
    <property type="entry name" value="ABC1_TM_dom"/>
</dbReference>
<dbReference type="GO" id="GO:0016020">
    <property type="term" value="C:membrane"/>
    <property type="evidence" value="ECO:0007669"/>
    <property type="project" value="UniProtKB-SubCell"/>
</dbReference>
<reference evidence="11 12" key="1">
    <citation type="journal article" date="2013" name="BMC Genomics">
        <title>Genome sequencing and comparative genomics of honey bee microsporidia, Nosema apis reveal novel insights into host-parasite interactions.</title>
        <authorList>
            <person name="Chen Yp."/>
            <person name="Pettis J.S."/>
            <person name="Zhao Y."/>
            <person name="Liu X."/>
            <person name="Tallon L.J."/>
            <person name="Sadzewicz L.D."/>
            <person name="Li R."/>
            <person name="Zheng H."/>
            <person name="Huang S."/>
            <person name="Zhang X."/>
            <person name="Hamilton M.C."/>
            <person name="Pernal S.F."/>
            <person name="Melathopoulos A.P."/>
            <person name="Yan X."/>
            <person name="Evans J.D."/>
        </authorList>
    </citation>
    <scope>NUCLEOTIDE SEQUENCE [LARGE SCALE GENOMIC DNA]</scope>
    <source>
        <strain evidence="11 12">BRL 01</strain>
    </source>
</reference>
<keyword evidence="12" id="KW-1185">Reference proteome</keyword>
<dbReference type="Proteomes" id="UP000053780">
    <property type="component" value="Unassembled WGS sequence"/>
</dbReference>
<dbReference type="InterPro" id="IPR017871">
    <property type="entry name" value="ABC_transporter-like_CS"/>
</dbReference>
<dbReference type="Gene3D" id="1.20.1560.10">
    <property type="entry name" value="ABC transporter type 1, transmembrane domain"/>
    <property type="match status" value="1"/>
</dbReference>
<evidence type="ECO:0000256" key="4">
    <source>
        <dbReference type="ARBA" id="ARBA00022840"/>
    </source>
</evidence>